<dbReference type="InterPro" id="IPR012735">
    <property type="entry name" value="DhaK_1b"/>
</dbReference>
<dbReference type="Gene3D" id="3.40.50.10440">
    <property type="entry name" value="Dihydroxyacetone kinase, domain 1"/>
    <property type="match status" value="1"/>
</dbReference>
<organism evidence="3 4">
    <name type="scientific">Lactiplantibacillus paraplantarum</name>
    <dbReference type="NCBI Taxonomy" id="60520"/>
    <lineage>
        <taxon>Bacteria</taxon>
        <taxon>Bacillati</taxon>
        <taxon>Bacillota</taxon>
        <taxon>Bacilli</taxon>
        <taxon>Lactobacillales</taxon>
        <taxon>Lactobacillaceae</taxon>
        <taxon>Lactiplantibacillus</taxon>
    </lineage>
</organism>
<dbReference type="InterPro" id="IPR050861">
    <property type="entry name" value="Dihydroxyacetone_Kinase"/>
</dbReference>
<proteinExistence type="predicted"/>
<dbReference type="FunFam" id="3.40.50.10440:FF:000001">
    <property type="entry name" value="Dihydroxyacetone kinase, DhaK subunit"/>
    <property type="match status" value="1"/>
</dbReference>
<dbReference type="GO" id="GO:0004371">
    <property type="term" value="F:glycerone kinase activity"/>
    <property type="evidence" value="ECO:0007669"/>
    <property type="project" value="UniProtKB-UniRule"/>
</dbReference>
<dbReference type="Gene3D" id="3.30.1180.20">
    <property type="entry name" value="Dihydroxyacetone kinase, domain 2"/>
    <property type="match status" value="1"/>
</dbReference>
<reference evidence="3 4" key="1">
    <citation type="submission" date="2019-01" db="EMBL/GenBank/DDBJ databases">
        <title>Draft genome sequence of Lactobacillus paraplantarum OSY-TC318, a Producer of the novel lantibiotic Paraplantaracin TC318.</title>
        <authorList>
            <person name="Hussein W.E."/>
            <person name="Huang E."/>
            <person name="Yousef A.E."/>
        </authorList>
    </citation>
    <scope>NUCLEOTIDE SEQUENCE [LARGE SCALE GENOMIC DNA]</scope>
    <source>
        <strain evidence="3 4">OSY-TC318</strain>
    </source>
</reference>
<comment type="caution">
    <text evidence="3">The sequence shown here is derived from an EMBL/GenBank/DDBJ whole genome shotgun (WGS) entry which is preliminary data.</text>
</comment>
<evidence type="ECO:0000313" key="3">
    <source>
        <dbReference type="EMBL" id="TBX52729.1"/>
    </source>
</evidence>
<accession>A0A4Q9Y6B4</accession>
<dbReference type="PANTHER" id="PTHR28629:SF4">
    <property type="entry name" value="TRIOKINASE_FMN CYCLASE"/>
    <property type="match status" value="1"/>
</dbReference>
<dbReference type="AlphaFoldDB" id="A0A4Q9Y6B4"/>
<dbReference type="GO" id="GO:0005829">
    <property type="term" value="C:cytosol"/>
    <property type="evidence" value="ECO:0007669"/>
    <property type="project" value="TreeGrafter"/>
</dbReference>
<dbReference type="InterPro" id="IPR004006">
    <property type="entry name" value="DhaK_dom"/>
</dbReference>
<evidence type="ECO:0000313" key="4">
    <source>
        <dbReference type="Proteomes" id="UP000292648"/>
    </source>
</evidence>
<sequence>MQIINEPQNALNQAIQGIQWAYPNLTWVPHTLGCYDRNFQDDQVPLIAGGGSGHDPAHWGYVGTGMLTAAIMGQVFQPPTPQEIIKVTKQVTQQRRAFFIVKNFPADVAAFTAAQQQLQAEHWQTGLCIVADDISVDNASLKQRRRGVAGTILVHKILGAAAVQGASINELNQLASTLVANIHTIGVAASGAHIPGQATVSFTLNPGEIYYGIGIHGEPGYRREPFQSSELLAQELISKLHLNFQWHAGDHYAVFVNSLGGTTPMELMVFNNDVHELLTLAALEIDFNKVGTFLTSNGMHGLSLTLLKLAEPAWLTALNQPVTTAACLTSAKF</sequence>
<feature type="domain" description="DhaK" evidence="2">
    <location>
        <begin position="6"/>
        <end position="327"/>
    </location>
</feature>
<dbReference type="Proteomes" id="UP000292648">
    <property type="component" value="Unassembled WGS sequence"/>
</dbReference>
<gene>
    <name evidence="3" type="primary">dhaQ</name>
    <name evidence="3" type="ORF">EUZ87_00830</name>
</gene>
<dbReference type="PANTHER" id="PTHR28629">
    <property type="entry name" value="TRIOKINASE/FMN CYCLASE"/>
    <property type="match status" value="1"/>
</dbReference>
<dbReference type="NCBIfam" id="TIGR02362">
    <property type="entry name" value="dhaK1b"/>
    <property type="match status" value="1"/>
</dbReference>
<dbReference type="PROSITE" id="PS51481">
    <property type="entry name" value="DHAK"/>
    <property type="match status" value="1"/>
</dbReference>
<dbReference type="GO" id="GO:0019563">
    <property type="term" value="P:glycerol catabolic process"/>
    <property type="evidence" value="ECO:0007669"/>
    <property type="project" value="TreeGrafter"/>
</dbReference>
<dbReference type="EMBL" id="SEHH01000009">
    <property type="protein sequence ID" value="TBX52729.1"/>
    <property type="molecule type" value="Genomic_DNA"/>
</dbReference>
<protein>
    <recommendedName>
        <fullName evidence="1">DhaKLM operon coactivator DhaQ</fullName>
    </recommendedName>
</protein>
<evidence type="ECO:0000256" key="1">
    <source>
        <dbReference type="NCBIfam" id="TIGR02362"/>
    </source>
</evidence>
<dbReference type="Pfam" id="PF02733">
    <property type="entry name" value="Dak1"/>
    <property type="match status" value="1"/>
</dbReference>
<evidence type="ECO:0000259" key="2">
    <source>
        <dbReference type="PROSITE" id="PS51481"/>
    </source>
</evidence>
<dbReference type="SUPFAM" id="SSF82549">
    <property type="entry name" value="DAK1/DegV-like"/>
    <property type="match status" value="1"/>
</dbReference>
<name>A0A4Q9Y6B4_9LACO</name>